<evidence type="ECO:0000313" key="2">
    <source>
        <dbReference type="EMBL" id="KAB1066012.1"/>
    </source>
</evidence>
<dbReference type="InterPro" id="IPR013783">
    <property type="entry name" value="Ig-like_fold"/>
</dbReference>
<evidence type="ECO:0000313" key="3">
    <source>
        <dbReference type="Proteomes" id="UP000435357"/>
    </source>
</evidence>
<sequence>MKLFLFILSINLAISFDACCQTNILVLKGSVYYKNNRLADVAMNVYSKGELIETVKTNSRGKFVLKLTGKDNYTVEFKKEGYFDRQMIFSAHPKNDFGRERFSFEIDMFKFKEDETPEEVTKVPLIEYIPNEKQFKFTQNL</sequence>
<evidence type="ECO:0000256" key="1">
    <source>
        <dbReference type="SAM" id="SignalP"/>
    </source>
</evidence>
<dbReference type="Gene3D" id="2.60.40.10">
    <property type="entry name" value="Immunoglobulins"/>
    <property type="match status" value="1"/>
</dbReference>
<proteinExistence type="predicted"/>
<feature type="signal peptide" evidence="1">
    <location>
        <begin position="1"/>
        <end position="20"/>
    </location>
</feature>
<dbReference type="SUPFAM" id="SSF49478">
    <property type="entry name" value="Cna protein B-type domain"/>
    <property type="match status" value="1"/>
</dbReference>
<dbReference type="RefSeq" id="WP_151166000.1">
    <property type="nucleotide sequence ID" value="NZ_WACR01000001.1"/>
</dbReference>
<organism evidence="2 3">
    <name type="scientific">Salibacter halophilus</name>
    <dbReference type="NCBI Taxonomy" id="1803916"/>
    <lineage>
        <taxon>Bacteria</taxon>
        <taxon>Pseudomonadati</taxon>
        <taxon>Bacteroidota</taxon>
        <taxon>Flavobacteriia</taxon>
        <taxon>Flavobacteriales</taxon>
        <taxon>Salibacteraceae</taxon>
        <taxon>Salibacter</taxon>
    </lineage>
</organism>
<feature type="chain" id="PRO_5026995201" description="Carboxypeptidase regulatory-like domain-containing protein" evidence="1">
    <location>
        <begin position="21"/>
        <end position="141"/>
    </location>
</feature>
<keyword evidence="1" id="KW-0732">Signal</keyword>
<dbReference type="EMBL" id="WACR01000001">
    <property type="protein sequence ID" value="KAB1066012.1"/>
    <property type="molecule type" value="Genomic_DNA"/>
</dbReference>
<comment type="caution">
    <text evidence="2">The sequence shown here is derived from an EMBL/GenBank/DDBJ whole genome shotgun (WGS) entry which is preliminary data.</text>
</comment>
<evidence type="ECO:0008006" key="4">
    <source>
        <dbReference type="Google" id="ProtNLM"/>
    </source>
</evidence>
<gene>
    <name evidence="2" type="ORF">F3059_00640</name>
</gene>
<name>A0A6N6M9V5_9FLAO</name>
<reference evidence="2 3" key="1">
    <citation type="submission" date="2019-09" db="EMBL/GenBank/DDBJ databases">
        <title>Genomes of Cryomorphaceae.</title>
        <authorList>
            <person name="Bowman J.P."/>
        </authorList>
    </citation>
    <scope>NUCLEOTIDE SEQUENCE [LARGE SCALE GENOMIC DNA]</scope>
    <source>
        <strain evidence="2 3">KCTC 52047</strain>
    </source>
</reference>
<keyword evidence="3" id="KW-1185">Reference proteome</keyword>
<dbReference type="AlphaFoldDB" id="A0A6N6M9V5"/>
<protein>
    <recommendedName>
        <fullName evidence="4">Carboxypeptidase regulatory-like domain-containing protein</fullName>
    </recommendedName>
</protein>
<dbReference type="Proteomes" id="UP000435357">
    <property type="component" value="Unassembled WGS sequence"/>
</dbReference>
<accession>A0A6N6M9V5</accession>